<gene>
    <name evidence="7" type="ORF">ABID24_001850</name>
</gene>
<dbReference type="Proteomes" id="UP001549106">
    <property type="component" value="Unassembled WGS sequence"/>
</dbReference>
<dbReference type="PANTHER" id="PTHR43723">
    <property type="entry name" value="COBALT TRANSPORT PROTEIN CBIQ"/>
    <property type="match status" value="1"/>
</dbReference>
<evidence type="ECO:0000256" key="2">
    <source>
        <dbReference type="ARBA" id="ARBA00022475"/>
    </source>
</evidence>
<dbReference type="NCBIfam" id="TIGR02454">
    <property type="entry name" value="ECF_T_CbiQ"/>
    <property type="match status" value="1"/>
</dbReference>
<dbReference type="InterPro" id="IPR052770">
    <property type="entry name" value="Cobalt_transport_CbiQ"/>
</dbReference>
<protein>
    <submittedName>
        <fullName evidence="7">Cobalt/nickel transport system permease protein</fullName>
    </submittedName>
</protein>
<evidence type="ECO:0000256" key="4">
    <source>
        <dbReference type="ARBA" id="ARBA00022989"/>
    </source>
</evidence>
<dbReference type="Pfam" id="PF02361">
    <property type="entry name" value="CbiQ"/>
    <property type="match status" value="1"/>
</dbReference>
<organism evidence="7 8">
    <name type="scientific">Blautia caecimuris</name>
    <dbReference type="NCBI Taxonomy" id="1796615"/>
    <lineage>
        <taxon>Bacteria</taxon>
        <taxon>Bacillati</taxon>
        <taxon>Bacillota</taxon>
        <taxon>Clostridia</taxon>
        <taxon>Lachnospirales</taxon>
        <taxon>Lachnospiraceae</taxon>
        <taxon>Blautia</taxon>
    </lineage>
</organism>
<feature type="transmembrane region" description="Helical" evidence="6">
    <location>
        <begin position="67"/>
        <end position="85"/>
    </location>
</feature>
<comment type="caution">
    <text evidence="7">The sequence shown here is derived from an EMBL/GenBank/DDBJ whole genome shotgun (WGS) entry which is preliminary data.</text>
</comment>
<comment type="subcellular location">
    <subcellularLocation>
        <location evidence="1">Cell membrane</location>
        <topology evidence="1">Multi-pass membrane protein</topology>
    </subcellularLocation>
</comment>
<evidence type="ECO:0000256" key="6">
    <source>
        <dbReference type="SAM" id="Phobius"/>
    </source>
</evidence>
<dbReference type="RefSeq" id="WP_257464652.1">
    <property type="nucleotide sequence ID" value="NZ_BAABXP010000001.1"/>
</dbReference>
<feature type="transmembrane region" description="Helical" evidence="6">
    <location>
        <begin position="22"/>
        <end position="55"/>
    </location>
</feature>
<feature type="transmembrane region" description="Helical" evidence="6">
    <location>
        <begin position="110"/>
        <end position="130"/>
    </location>
</feature>
<dbReference type="CDD" id="cd16914">
    <property type="entry name" value="EcfT"/>
    <property type="match status" value="1"/>
</dbReference>
<dbReference type="PANTHER" id="PTHR43723:SF1">
    <property type="entry name" value="COBALT TRANSPORT PROTEIN CBIQ"/>
    <property type="match status" value="1"/>
</dbReference>
<accession>A0ABV2M597</accession>
<dbReference type="EMBL" id="JBEPMJ010000012">
    <property type="protein sequence ID" value="MET3750598.1"/>
    <property type="molecule type" value="Genomic_DNA"/>
</dbReference>
<keyword evidence="8" id="KW-1185">Reference proteome</keyword>
<dbReference type="InterPro" id="IPR003339">
    <property type="entry name" value="ABC/ECF_trnsptr_transmembrane"/>
</dbReference>
<feature type="transmembrane region" description="Helical" evidence="6">
    <location>
        <begin position="187"/>
        <end position="205"/>
    </location>
</feature>
<keyword evidence="2" id="KW-1003">Cell membrane</keyword>
<sequence length="258" mass="28876">MIVIDKLCYQSKLRYENAGEKFAFAVITLCICVMSRSAAVAGIVLAATGILTVFYGGVPVFRYLKFLTAPLAFLLLSTVAIILNIRKTPLDLFAISVGTWYLTSSLDSCLYALQLILTALAAVSCLYFLSFTTPVPDILDVLKKLHCPKILIELMLLIYRFIFVLLETASAISMSQDCRLGNKNYRTALKSFGMMGSVLMIRAISRSNRLYDAMEARCYDGTIHVLSESRPPKKKVILAIILFDGALFLFALWRRFYL</sequence>
<keyword evidence="3 6" id="KW-0812">Transmembrane</keyword>
<proteinExistence type="predicted"/>
<keyword evidence="4 6" id="KW-1133">Transmembrane helix</keyword>
<feature type="transmembrane region" description="Helical" evidence="6">
    <location>
        <begin position="150"/>
        <end position="166"/>
    </location>
</feature>
<name>A0ABV2M597_9FIRM</name>
<evidence type="ECO:0000313" key="8">
    <source>
        <dbReference type="Proteomes" id="UP001549106"/>
    </source>
</evidence>
<evidence type="ECO:0000313" key="7">
    <source>
        <dbReference type="EMBL" id="MET3750598.1"/>
    </source>
</evidence>
<reference evidence="7 8" key="1">
    <citation type="submission" date="2024-06" db="EMBL/GenBank/DDBJ databases">
        <title>Genomic Encyclopedia of Type Strains, Phase IV (KMG-IV): sequencing the most valuable type-strain genomes for metagenomic binning, comparative biology and taxonomic classification.</title>
        <authorList>
            <person name="Goeker M."/>
        </authorList>
    </citation>
    <scope>NUCLEOTIDE SEQUENCE [LARGE SCALE GENOMIC DNA]</scope>
    <source>
        <strain evidence="7 8">DSM 29492</strain>
    </source>
</reference>
<evidence type="ECO:0000256" key="1">
    <source>
        <dbReference type="ARBA" id="ARBA00004651"/>
    </source>
</evidence>
<feature type="transmembrane region" description="Helical" evidence="6">
    <location>
        <begin position="236"/>
        <end position="253"/>
    </location>
</feature>
<evidence type="ECO:0000256" key="3">
    <source>
        <dbReference type="ARBA" id="ARBA00022692"/>
    </source>
</evidence>
<keyword evidence="5 6" id="KW-0472">Membrane</keyword>
<evidence type="ECO:0000256" key="5">
    <source>
        <dbReference type="ARBA" id="ARBA00023136"/>
    </source>
</evidence>
<dbReference type="InterPro" id="IPR012809">
    <property type="entry name" value="ECF_CbiQ"/>
</dbReference>